<dbReference type="GO" id="GO:0003700">
    <property type="term" value="F:DNA-binding transcription factor activity"/>
    <property type="evidence" value="ECO:0007669"/>
    <property type="project" value="InterPro"/>
</dbReference>
<dbReference type="GO" id="GO:0043565">
    <property type="term" value="F:sequence-specific DNA binding"/>
    <property type="evidence" value="ECO:0007669"/>
    <property type="project" value="TreeGrafter"/>
</dbReference>
<dbReference type="PANTHER" id="PTHR30537">
    <property type="entry name" value="HTH-TYPE TRANSCRIPTIONAL REGULATOR"/>
    <property type="match status" value="1"/>
</dbReference>
<comment type="similarity">
    <text evidence="1">Belongs to the LysR transcriptional regulatory family.</text>
</comment>
<evidence type="ECO:0000313" key="6">
    <source>
        <dbReference type="EMBL" id="GLQ01175.1"/>
    </source>
</evidence>
<dbReference type="InterPro" id="IPR058163">
    <property type="entry name" value="LysR-type_TF_proteobact-type"/>
</dbReference>
<dbReference type="Gene3D" id="1.10.10.10">
    <property type="entry name" value="Winged helix-like DNA-binding domain superfamily/Winged helix DNA-binding domain"/>
    <property type="match status" value="1"/>
</dbReference>
<dbReference type="EMBL" id="BSNE01000001">
    <property type="protein sequence ID" value="GLQ01175.1"/>
    <property type="molecule type" value="Genomic_DNA"/>
</dbReference>
<dbReference type="InterPro" id="IPR000847">
    <property type="entry name" value="LysR_HTH_N"/>
</dbReference>
<dbReference type="SUPFAM" id="SSF53850">
    <property type="entry name" value="Periplasmic binding protein-like II"/>
    <property type="match status" value="1"/>
</dbReference>
<dbReference type="InterPro" id="IPR036388">
    <property type="entry name" value="WH-like_DNA-bd_sf"/>
</dbReference>
<dbReference type="PANTHER" id="PTHR30537:SF20">
    <property type="entry name" value="TRANSCRIPTIONAL REGULATORY PROTEIN"/>
    <property type="match status" value="1"/>
</dbReference>
<dbReference type="Gene3D" id="3.40.190.10">
    <property type="entry name" value="Periplasmic binding protein-like II"/>
    <property type="match status" value="2"/>
</dbReference>
<accession>A0AA37W2T6</accession>
<dbReference type="PROSITE" id="PS50931">
    <property type="entry name" value="HTH_LYSR"/>
    <property type="match status" value="1"/>
</dbReference>
<evidence type="ECO:0000259" key="5">
    <source>
        <dbReference type="PROSITE" id="PS50931"/>
    </source>
</evidence>
<dbReference type="InterPro" id="IPR005119">
    <property type="entry name" value="LysR_subst-bd"/>
</dbReference>
<evidence type="ECO:0000256" key="3">
    <source>
        <dbReference type="ARBA" id="ARBA00023125"/>
    </source>
</evidence>
<protein>
    <submittedName>
        <fullName evidence="6">LysR family transcriptional regulator</fullName>
    </submittedName>
</protein>
<reference evidence="6" key="1">
    <citation type="journal article" date="2014" name="Int. J. Syst. Evol. Microbiol.">
        <title>Complete genome sequence of Corynebacterium casei LMG S-19264T (=DSM 44701T), isolated from a smear-ripened cheese.</title>
        <authorList>
            <consortium name="US DOE Joint Genome Institute (JGI-PGF)"/>
            <person name="Walter F."/>
            <person name="Albersmeier A."/>
            <person name="Kalinowski J."/>
            <person name="Ruckert C."/>
        </authorList>
    </citation>
    <scope>NUCLEOTIDE SEQUENCE</scope>
    <source>
        <strain evidence="6">NBRC 103034</strain>
    </source>
</reference>
<dbReference type="RefSeq" id="WP_096038119.1">
    <property type="nucleotide sequence ID" value="NZ_BJXY01000027.1"/>
</dbReference>
<dbReference type="Pfam" id="PF00126">
    <property type="entry name" value="HTH_1"/>
    <property type="match status" value="1"/>
</dbReference>
<keyword evidence="7" id="KW-1185">Reference proteome</keyword>
<name>A0AA37W2T6_9GAMM</name>
<evidence type="ECO:0000256" key="1">
    <source>
        <dbReference type="ARBA" id="ARBA00009437"/>
    </source>
</evidence>
<dbReference type="Proteomes" id="UP001161408">
    <property type="component" value="Unassembled WGS sequence"/>
</dbReference>
<proteinExistence type="inferred from homology"/>
<evidence type="ECO:0000313" key="7">
    <source>
        <dbReference type="Proteomes" id="UP001161408"/>
    </source>
</evidence>
<keyword evidence="4" id="KW-0804">Transcription</keyword>
<feature type="domain" description="HTH lysR-type" evidence="5">
    <location>
        <begin position="1"/>
        <end position="60"/>
    </location>
</feature>
<reference evidence="6" key="2">
    <citation type="submission" date="2023-01" db="EMBL/GenBank/DDBJ databases">
        <title>Draft genome sequence of Pseudoalteromonas tetraodonis strain NBRC 103034.</title>
        <authorList>
            <person name="Sun Q."/>
            <person name="Mori K."/>
        </authorList>
    </citation>
    <scope>NUCLEOTIDE SEQUENCE</scope>
    <source>
        <strain evidence="6">NBRC 103034</strain>
    </source>
</reference>
<sequence length="299" mass="33418">MKATLDELNTFVAVIDCGTISHAADKLDLTVSAVSRSLSRLEEKLGTTLISRTTRKMELTIEGQAYLEKVRKILDDINEAEEMLALKKGMPSGRLRVDAATPFMLNVIAPLIKEFVHKYPHIQLELNNNDQVIDLLEKRTDVAIRIGELQDSTLHAALIAKSQIRILASPNYLSRHGVPTSIQDLKNHSLIGFSNLEKLNYWPILDSEKKLFHVNTSIKASSGETVKKLALEGVGIACLSDFMTATERQNSELVQLFADVTIESMQSINAVYYKNSVVSSRVSSFINFLKERLNTQLFL</sequence>
<dbReference type="SUPFAM" id="SSF46785">
    <property type="entry name" value="Winged helix' DNA-binding domain"/>
    <property type="match status" value="1"/>
</dbReference>
<dbReference type="Pfam" id="PF03466">
    <property type="entry name" value="LysR_substrate"/>
    <property type="match status" value="1"/>
</dbReference>
<dbReference type="InterPro" id="IPR036390">
    <property type="entry name" value="WH_DNA-bd_sf"/>
</dbReference>
<gene>
    <name evidence="6" type="ORF">GCM10007914_00560</name>
</gene>
<keyword evidence="3" id="KW-0238">DNA-binding</keyword>
<comment type="caution">
    <text evidence="6">The sequence shown here is derived from an EMBL/GenBank/DDBJ whole genome shotgun (WGS) entry which is preliminary data.</text>
</comment>
<organism evidence="6 7">
    <name type="scientific">Pseudoalteromonas tetraodonis GFC</name>
    <dbReference type="NCBI Taxonomy" id="1315271"/>
    <lineage>
        <taxon>Bacteria</taxon>
        <taxon>Pseudomonadati</taxon>
        <taxon>Pseudomonadota</taxon>
        <taxon>Gammaproteobacteria</taxon>
        <taxon>Alteromonadales</taxon>
        <taxon>Pseudoalteromonadaceae</taxon>
        <taxon>Pseudoalteromonas</taxon>
    </lineage>
</organism>
<dbReference type="GO" id="GO:0006351">
    <property type="term" value="P:DNA-templated transcription"/>
    <property type="evidence" value="ECO:0007669"/>
    <property type="project" value="TreeGrafter"/>
</dbReference>
<dbReference type="FunFam" id="1.10.10.10:FF:000001">
    <property type="entry name" value="LysR family transcriptional regulator"/>
    <property type="match status" value="1"/>
</dbReference>
<dbReference type="AlphaFoldDB" id="A0AA37W2T6"/>
<evidence type="ECO:0000256" key="2">
    <source>
        <dbReference type="ARBA" id="ARBA00023015"/>
    </source>
</evidence>
<keyword evidence="2" id="KW-0805">Transcription regulation</keyword>
<evidence type="ECO:0000256" key="4">
    <source>
        <dbReference type="ARBA" id="ARBA00023163"/>
    </source>
</evidence>